<name>A0ABQ1YTD8_9BACT</name>
<reference evidence="2" key="1">
    <citation type="journal article" date="2019" name="Int. J. Syst. Evol. Microbiol.">
        <title>The Global Catalogue of Microorganisms (GCM) 10K type strain sequencing project: providing services to taxonomists for standard genome sequencing and annotation.</title>
        <authorList>
            <consortium name="The Broad Institute Genomics Platform"/>
            <consortium name="The Broad Institute Genome Sequencing Center for Infectious Disease"/>
            <person name="Wu L."/>
            <person name="Ma J."/>
        </authorList>
    </citation>
    <scope>NUCLEOTIDE SEQUENCE [LARGE SCALE GENOMIC DNA]</scope>
    <source>
        <strain evidence="2">CGMCC 1.15288</strain>
    </source>
</reference>
<keyword evidence="2" id="KW-1185">Reference proteome</keyword>
<protein>
    <submittedName>
        <fullName evidence="1">Uncharacterized protein</fullName>
    </submittedName>
</protein>
<gene>
    <name evidence="1" type="ORF">GCM10007423_28560</name>
</gene>
<comment type="caution">
    <text evidence="1">The sequence shown here is derived from an EMBL/GenBank/DDBJ whole genome shotgun (WGS) entry which is preliminary data.</text>
</comment>
<accession>A0ABQ1YTD8</accession>
<evidence type="ECO:0000313" key="1">
    <source>
        <dbReference type="EMBL" id="GGH36314.1"/>
    </source>
</evidence>
<dbReference type="Proteomes" id="UP000600214">
    <property type="component" value="Unassembled WGS sequence"/>
</dbReference>
<dbReference type="EMBL" id="BMIA01000002">
    <property type="protein sequence ID" value="GGH36314.1"/>
    <property type="molecule type" value="Genomic_DNA"/>
</dbReference>
<dbReference type="RefSeq" id="WP_188933162.1">
    <property type="nucleotide sequence ID" value="NZ_BMIA01000002.1"/>
</dbReference>
<sequence>MLSGRIKEAIGHDKKHTGIAFKGGFKEYPSLFHTNHYYTSFANFAGNPAFHGLILAKLNR</sequence>
<organism evidence="1 2">
    <name type="scientific">Dyadobacter endophyticus</name>
    <dbReference type="NCBI Taxonomy" id="1749036"/>
    <lineage>
        <taxon>Bacteria</taxon>
        <taxon>Pseudomonadati</taxon>
        <taxon>Bacteroidota</taxon>
        <taxon>Cytophagia</taxon>
        <taxon>Cytophagales</taxon>
        <taxon>Spirosomataceae</taxon>
        <taxon>Dyadobacter</taxon>
    </lineage>
</organism>
<evidence type="ECO:0000313" key="2">
    <source>
        <dbReference type="Proteomes" id="UP000600214"/>
    </source>
</evidence>
<proteinExistence type="predicted"/>